<dbReference type="InterPro" id="IPR050309">
    <property type="entry name" value="Type-B_Carboxylest/Lipase"/>
</dbReference>
<feature type="chain" id="PRO_5043093832" description="Carboxylic ester hydrolase" evidence="3">
    <location>
        <begin position="23"/>
        <end position="537"/>
    </location>
</feature>
<dbReference type="Pfam" id="PF00135">
    <property type="entry name" value="COesterase"/>
    <property type="match status" value="1"/>
</dbReference>
<proteinExistence type="inferred from homology"/>
<comment type="similarity">
    <text evidence="1 3">Belongs to the type-B carboxylesterase/lipase family.</text>
</comment>
<keyword evidence="3" id="KW-0732">Signal</keyword>
<dbReference type="GO" id="GO:0016787">
    <property type="term" value="F:hydrolase activity"/>
    <property type="evidence" value="ECO:0007669"/>
    <property type="project" value="UniProtKB-KW"/>
</dbReference>
<evidence type="ECO:0000256" key="2">
    <source>
        <dbReference type="ARBA" id="ARBA00022801"/>
    </source>
</evidence>
<evidence type="ECO:0000313" key="5">
    <source>
        <dbReference type="EMBL" id="KAK7683818.1"/>
    </source>
</evidence>
<evidence type="ECO:0000256" key="3">
    <source>
        <dbReference type="RuleBase" id="RU361235"/>
    </source>
</evidence>
<sequence length="537" mass="58448">MVAWAFRSLSSLVICASVLVLGAPSVNNIVDLGYAKYTGNFTAPHSVAYLGLPYAEPPVGDRRWRAPVTLDTRRISREAGGRAVDAKSYPNFCIQASTGAGDAGGAGSEDCLKVNVYTPAGAKRGDNLPVLVYIHGGGYFYGNPANWPFDHWINQSPNVIVVSVYYRLSSFGFLAHSGFASDKSLGDLNTGFLDQREALRWVQKYISAFGGNPNQVTINGESAGGGSVQLHLVAKNEDNLFQAAIAQSVYRHPVQDPKLQEPQFDFFAAQAGCGSGSTADKMACLRKASVSAIARAQDAPFTGAWNSWHPVRDVNTIVEPPTESFKNGRFKKIPVIVGAVSNETVSTGTIAQAWKNSFPALTDQDITDLLAQYPLSAFSSADEQFRSATGDPLLRCAREIVAGEYSKVTKAFTYRYNQRNPTGASPLVEHAAENWMMFLGTNTGFNGSTTFTQLTPEENAFAEELIAYWLSFVRSHDPNTFKLARSPVWQPFTNEKHPRIVLQQNTTTTSGSYTEVDYVPEIKRCAAIAGKVKTMLN</sequence>
<gene>
    <name evidence="5" type="ORF">QCA50_013194</name>
</gene>
<protein>
    <recommendedName>
        <fullName evidence="3">Carboxylic ester hydrolase</fullName>
        <ecNumber evidence="3">3.1.1.-</ecNumber>
    </recommendedName>
</protein>
<organism evidence="5 6">
    <name type="scientific">Cerrena zonata</name>
    <dbReference type="NCBI Taxonomy" id="2478898"/>
    <lineage>
        <taxon>Eukaryota</taxon>
        <taxon>Fungi</taxon>
        <taxon>Dikarya</taxon>
        <taxon>Basidiomycota</taxon>
        <taxon>Agaricomycotina</taxon>
        <taxon>Agaricomycetes</taxon>
        <taxon>Polyporales</taxon>
        <taxon>Cerrenaceae</taxon>
        <taxon>Cerrena</taxon>
    </lineage>
</organism>
<dbReference type="PANTHER" id="PTHR11559">
    <property type="entry name" value="CARBOXYLESTERASE"/>
    <property type="match status" value="1"/>
</dbReference>
<evidence type="ECO:0000313" key="6">
    <source>
        <dbReference type="Proteomes" id="UP001385951"/>
    </source>
</evidence>
<evidence type="ECO:0000259" key="4">
    <source>
        <dbReference type="Pfam" id="PF00135"/>
    </source>
</evidence>
<keyword evidence="2 3" id="KW-0378">Hydrolase</keyword>
<dbReference type="EMBL" id="JASBNA010000029">
    <property type="protein sequence ID" value="KAK7683818.1"/>
    <property type="molecule type" value="Genomic_DNA"/>
</dbReference>
<reference evidence="5 6" key="1">
    <citation type="submission" date="2022-09" db="EMBL/GenBank/DDBJ databases">
        <authorList>
            <person name="Palmer J.M."/>
        </authorList>
    </citation>
    <scope>NUCLEOTIDE SEQUENCE [LARGE SCALE GENOMIC DNA]</scope>
    <source>
        <strain evidence="5 6">DSM 7382</strain>
    </source>
</reference>
<feature type="domain" description="Carboxylesterase type B" evidence="4">
    <location>
        <begin position="45"/>
        <end position="510"/>
    </location>
</feature>
<keyword evidence="6" id="KW-1185">Reference proteome</keyword>
<dbReference type="SUPFAM" id="SSF53474">
    <property type="entry name" value="alpha/beta-Hydrolases"/>
    <property type="match status" value="1"/>
</dbReference>
<dbReference type="PROSITE" id="PS00122">
    <property type="entry name" value="CARBOXYLESTERASE_B_1"/>
    <property type="match status" value="1"/>
</dbReference>
<evidence type="ECO:0000256" key="1">
    <source>
        <dbReference type="ARBA" id="ARBA00005964"/>
    </source>
</evidence>
<dbReference type="InterPro" id="IPR002018">
    <property type="entry name" value="CarbesteraseB"/>
</dbReference>
<feature type="signal peptide" evidence="3">
    <location>
        <begin position="1"/>
        <end position="22"/>
    </location>
</feature>
<dbReference type="InterPro" id="IPR019826">
    <property type="entry name" value="Carboxylesterase_B_AS"/>
</dbReference>
<comment type="caution">
    <text evidence="5">The sequence shown here is derived from an EMBL/GenBank/DDBJ whole genome shotgun (WGS) entry which is preliminary data.</text>
</comment>
<dbReference type="EC" id="3.1.1.-" evidence="3"/>
<dbReference type="Gene3D" id="3.40.50.1820">
    <property type="entry name" value="alpha/beta hydrolase"/>
    <property type="match status" value="1"/>
</dbReference>
<dbReference type="InterPro" id="IPR029058">
    <property type="entry name" value="AB_hydrolase_fold"/>
</dbReference>
<accession>A0AAW0FRZ2</accession>
<dbReference type="AlphaFoldDB" id="A0AAW0FRZ2"/>
<name>A0AAW0FRZ2_9APHY</name>
<dbReference type="Proteomes" id="UP001385951">
    <property type="component" value="Unassembled WGS sequence"/>
</dbReference>